<evidence type="ECO:0000256" key="3">
    <source>
        <dbReference type="ARBA" id="ARBA00014754"/>
    </source>
</evidence>
<dbReference type="Pfam" id="PF17656">
    <property type="entry name" value="ChapFlgA_N"/>
    <property type="match status" value="1"/>
</dbReference>
<feature type="chain" id="PRO_5005136473" description="Flagella basal body P-ring formation protein FlgA" evidence="7">
    <location>
        <begin position="26"/>
        <end position="233"/>
    </location>
</feature>
<dbReference type="InterPro" id="IPR013974">
    <property type="entry name" value="SAF"/>
</dbReference>
<dbReference type="InterPro" id="IPR017585">
    <property type="entry name" value="SAF_FlgA"/>
</dbReference>
<feature type="signal peptide" evidence="7">
    <location>
        <begin position="1"/>
        <end position="25"/>
    </location>
</feature>
<reference evidence="9 10" key="1">
    <citation type="journal article" date="2012" name="J. Bacteriol.">
        <title>Genome Sequence of Pectin-Degrading Alishewanella aestuarii Strain B11T, Isolated from Tidal Flat Sediment.</title>
        <authorList>
            <person name="Jung J."/>
            <person name="Choi S."/>
            <person name="Chun J."/>
            <person name="Park W."/>
        </authorList>
    </citation>
    <scope>NUCLEOTIDE SEQUENCE [LARGE SCALE GENOMIC DNA]</scope>
    <source>
        <strain evidence="9 10">B11</strain>
    </source>
</reference>
<name>J2IAG8_9ALTE</name>
<dbReference type="PANTHER" id="PTHR36307">
    <property type="entry name" value="FLAGELLA BASAL BODY P-RING FORMATION PROTEIN FLGA"/>
    <property type="match status" value="1"/>
</dbReference>
<comment type="function">
    <text evidence="6 7">Involved in the assembly process of the P-ring formation. It may associate with FlgF on the rod constituting a structure essential for the P-ring assembly or may act as a modulator protein for the P-ring assembly.</text>
</comment>
<evidence type="ECO:0000256" key="4">
    <source>
        <dbReference type="ARBA" id="ARBA00022729"/>
    </source>
</evidence>
<keyword evidence="9" id="KW-0966">Cell projection</keyword>
<dbReference type="Proteomes" id="UP000012043">
    <property type="component" value="Unassembled WGS sequence"/>
</dbReference>
<comment type="caution">
    <text evidence="9">The sequence shown here is derived from an EMBL/GenBank/DDBJ whole genome shotgun (WGS) entry which is preliminary data.</text>
</comment>
<dbReference type="NCBIfam" id="TIGR03170">
    <property type="entry name" value="flgA_cterm"/>
    <property type="match status" value="1"/>
</dbReference>
<keyword evidence="9" id="KW-0969">Cilium</keyword>
<dbReference type="InterPro" id="IPR041231">
    <property type="entry name" value="FlgA_N"/>
</dbReference>
<evidence type="ECO:0000256" key="6">
    <source>
        <dbReference type="ARBA" id="ARBA00025643"/>
    </source>
</evidence>
<keyword evidence="7" id="KW-1005">Bacterial flagellum biogenesis</keyword>
<dbReference type="EMBL" id="ALAB01000039">
    <property type="protein sequence ID" value="EJI84087.1"/>
    <property type="molecule type" value="Genomic_DNA"/>
</dbReference>
<keyword evidence="9" id="KW-0282">Flagellum</keyword>
<gene>
    <name evidence="9" type="ORF">AEST_29210</name>
</gene>
<dbReference type="Gene3D" id="2.30.30.760">
    <property type="match status" value="1"/>
</dbReference>
<feature type="domain" description="SAF" evidence="8">
    <location>
        <begin position="111"/>
        <end position="173"/>
    </location>
</feature>
<keyword evidence="4 7" id="KW-0732">Signal</keyword>
<evidence type="ECO:0000256" key="2">
    <source>
        <dbReference type="ARBA" id="ARBA00010474"/>
    </source>
</evidence>
<keyword evidence="5 7" id="KW-0574">Periplasm</keyword>
<evidence type="ECO:0000313" key="10">
    <source>
        <dbReference type="Proteomes" id="UP000012043"/>
    </source>
</evidence>
<evidence type="ECO:0000256" key="7">
    <source>
        <dbReference type="RuleBase" id="RU362063"/>
    </source>
</evidence>
<dbReference type="PATRIC" id="fig|1197174.4.peg.2855"/>
<dbReference type="SMART" id="SM00858">
    <property type="entry name" value="SAF"/>
    <property type="match status" value="1"/>
</dbReference>
<sequence>MKKYENFIRSCILLLAFTISPWCQAQVQQFSPSQLTDAVKDWLQTAWAVDELESEIHVTALDSRIGSKDCAHQPQISLPANANPRQTTVQISCSAPTSWQLFVPARLTEWLALVVSRQNIAPGTVITADMLEVQRRERRLVRGNIVQDIATVAGSRNKRSLSAGQILSLQDLCLVCRGDIVTIEISQGGLAVSATGVAQQDGTLGEVIQVRNQQSGRAISTEVTGVNQVKVRF</sequence>
<keyword evidence="10" id="KW-1185">Reference proteome</keyword>
<dbReference type="GO" id="GO:0044780">
    <property type="term" value="P:bacterial-type flagellum assembly"/>
    <property type="evidence" value="ECO:0007669"/>
    <property type="project" value="InterPro"/>
</dbReference>
<comment type="subcellular location">
    <subcellularLocation>
        <location evidence="1 7">Periplasm</location>
    </subcellularLocation>
</comment>
<dbReference type="CDD" id="cd11614">
    <property type="entry name" value="SAF_CpaB_FlgA_like"/>
    <property type="match status" value="1"/>
</dbReference>
<evidence type="ECO:0000256" key="5">
    <source>
        <dbReference type="ARBA" id="ARBA00022764"/>
    </source>
</evidence>
<dbReference type="RefSeq" id="WP_008609928.1">
    <property type="nucleotide sequence ID" value="NZ_ALAB01000039.1"/>
</dbReference>
<proteinExistence type="inferred from homology"/>
<protein>
    <recommendedName>
        <fullName evidence="3 7">Flagella basal body P-ring formation protein FlgA</fullName>
    </recommendedName>
</protein>
<evidence type="ECO:0000259" key="8">
    <source>
        <dbReference type="SMART" id="SM00858"/>
    </source>
</evidence>
<evidence type="ECO:0000256" key="1">
    <source>
        <dbReference type="ARBA" id="ARBA00004418"/>
    </source>
</evidence>
<comment type="similarity">
    <text evidence="2 7">Belongs to the FlgA family.</text>
</comment>
<dbReference type="InterPro" id="IPR039246">
    <property type="entry name" value="Flagellar_FlgA"/>
</dbReference>
<dbReference type="PANTHER" id="PTHR36307:SF1">
    <property type="entry name" value="FLAGELLA BASAL BODY P-RING FORMATION PROTEIN FLGA"/>
    <property type="match status" value="1"/>
</dbReference>
<dbReference type="Pfam" id="PF13144">
    <property type="entry name" value="ChapFlgA"/>
    <property type="match status" value="1"/>
</dbReference>
<accession>J2IAG8</accession>
<dbReference type="Gene3D" id="3.90.1210.10">
    <property type="entry name" value="Antifreeze-like/N-acetylneuraminic acid synthase C-terminal domain"/>
    <property type="match status" value="1"/>
</dbReference>
<evidence type="ECO:0000313" key="9">
    <source>
        <dbReference type="EMBL" id="EJI84087.1"/>
    </source>
</evidence>
<organism evidence="9 10">
    <name type="scientific">Alishewanella aestuarii B11</name>
    <dbReference type="NCBI Taxonomy" id="1197174"/>
    <lineage>
        <taxon>Bacteria</taxon>
        <taxon>Pseudomonadati</taxon>
        <taxon>Pseudomonadota</taxon>
        <taxon>Gammaproteobacteria</taxon>
        <taxon>Alteromonadales</taxon>
        <taxon>Alteromonadaceae</taxon>
        <taxon>Alishewanella</taxon>
    </lineage>
</organism>
<dbReference type="GO" id="GO:0042597">
    <property type="term" value="C:periplasmic space"/>
    <property type="evidence" value="ECO:0007669"/>
    <property type="project" value="UniProtKB-SubCell"/>
</dbReference>
<dbReference type="AlphaFoldDB" id="J2IAG8"/>